<protein>
    <submittedName>
        <fullName evidence="2">Cycloisomaltooligosaccharide glucanotransferase</fullName>
        <ecNumber evidence="2">2.4.1.248</ecNumber>
    </submittedName>
</protein>
<dbReference type="RefSeq" id="WP_077849266.1">
    <property type="nucleotide sequence ID" value="NZ_LZZM01000209.1"/>
</dbReference>
<dbReference type="GO" id="GO:0016757">
    <property type="term" value="F:glycosyltransferase activity"/>
    <property type="evidence" value="ECO:0007669"/>
    <property type="project" value="UniProtKB-KW"/>
</dbReference>
<accession>A0A1S8T869</accession>
<gene>
    <name evidence="2" type="ORF">CLPUN_43210</name>
</gene>
<dbReference type="Gene3D" id="3.20.20.80">
    <property type="entry name" value="Glycosidases"/>
    <property type="match status" value="1"/>
</dbReference>
<dbReference type="AlphaFoldDB" id="A0A1S8T869"/>
<name>A0A1S8T869_9CLOT</name>
<dbReference type="Pfam" id="PF13199">
    <property type="entry name" value="Glyco_hydro_66"/>
    <property type="match status" value="1"/>
</dbReference>
<dbReference type="InterPro" id="IPR013780">
    <property type="entry name" value="Glyco_hydro_b"/>
</dbReference>
<comment type="caution">
    <text evidence="2">The sequence shown here is derived from an EMBL/GenBank/DDBJ whole genome shotgun (WGS) entry which is preliminary data.</text>
</comment>
<dbReference type="CDD" id="cd14745">
    <property type="entry name" value="GH66"/>
    <property type="match status" value="1"/>
</dbReference>
<evidence type="ECO:0000313" key="2">
    <source>
        <dbReference type="EMBL" id="OOM73814.1"/>
    </source>
</evidence>
<dbReference type="EMBL" id="LZZM01000209">
    <property type="protein sequence ID" value="OOM73814.1"/>
    <property type="molecule type" value="Genomic_DNA"/>
</dbReference>
<keyword evidence="3" id="KW-1185">Reference proteome</keyword>
<dbReference type="EC" id="2.4.1.248" evidence="2"/>
<dbReference type="Gene3D" id="2.60.40.1180">
    <property type="entry name" value="Golgi alpha-mannosidase II"/>
    <property type="match status" value="1"/>
</dbReference>
<keyword evidence="2" id="KW-0808">Transferase</keyword>
<keyword evidence="1" id="KW-0732">Signal</keyword>
<organism evidence="2 3">
    <name type="scientific">Clostridium puniceum</name>
    <dbReference type="NCBI Taxonomy" id="29367"/>
    <lineage>
        <taxon>Bacteria</taxon>
        <taxon>Bacillati</taxon>
        <taxon>Bacillota</taxon>
        <taxon>Clostridia</taxon>
        <taxon>Eubacteriales</taxon>
        <taxon>Clostridiaceae</taxon>
        <taxon>Clostridium</taxon>
    </lineage>
</organism>
<dbReference type="Proteomes" id="UP000190890">
    <property type="component" value="Unassembled WGS sequence"/>
</dbReference>
<proteinExistence type="predicted"/>
<dbReference type="InterPro" id="IPR025092">
    <property type="entry name" value="Glyco_hydro_66"/>
</dbReference>
<reference evidence="2 3" key="1">
    <citation type="submission" date="2016-05" db="EMBL/GenBank/DDBJ databases">
        <title>Microbial solvent formation.</title>
        <authorList>
            <person name="Poehlein A."/>
            <person name="Montoya Solano J.D."/>
            <person name="Flitsch S."/>
            <person name="Krabben P."/>
            <person name="Duerre P."/>
            <person name="Daniel R."/>
        </authorList>
    </citation>
    <scope>NUCLEOTIDE SEQUENCE [LARGE SCALE GENOMIC DNA]</scope>
    <source>
        <strain evidence="2 3">DSM 2619</strain>
    </source>
</reference>
<sequence>MNVDLYPEKAQYISNEKVYLIADISQDVNNLYEASIQIYYLSNMVKEERVKLKPGKNKIEIGRFDSIFAGYGAQISIFGTEEESLTAYTAFDVVSDPGKSIRYGFLSDFSEKDGDMEDVDNLRKLHINMVQFYDWSYRHDELVAPKNSYTDMMDKEIDLEIIRKKITFLKKYGMKPMAYGAVYAASKDFYNKHEDWAFYTGNDEVFKFIDTFYIMNIAKECPWHEHIIKQYKEAVEKVGFSGIHMDTYGFPKTAFSKYEGQSKLIKLGEEFATLINDTKESLDEIDEDTYLIFNNVGNWPVEPVGQSKQAAIYVEVWNPYERYFHIKQIIQDARKASNNKKPVILAAYLAPFRLEELDKAGYAAYILTAAIVSNGGYHLLLGEENAVLTQGYYSDYSKLDSLQSEILRKYYDFMIRYMNLFHDTTMRDVSMTHMGWDNYEYQCNFDNWSSYGEANKIWLTLRENDFYKSISMINLCGCKDDLWNKGKDKPVIQKGMQFTVFVDKNIKGIYYASPDQKDSKSYSIDFRYVNTDKGKFVQFDVPDLVIWSLIYIEL</sequence>
<keyword evidence="2" id="KW-0328">Glycosyltransferase</keyword>
<dbReference type="OrthoDB" id="9778932at2"/>
<dbReference type="STRING" id="29367.CLPUN_43210"/>
<evidence type="ECO:0000313" key="3">
    <source>
        <dbReference type="Proteomes" id="UP000190890"/>
    </source>
</evidence>
<evidence type="ECO:0000256" key="1">
    <source>
        <dbReference type="ARBA" id="ARBA00022729"/>
    </source>
</evidence>